<feature type="region of interest" description="Disordered" evidence="1">
    <location>
        <begin position="722"/>
        <end position="885"/>
    </location>
</feature>
<feature type="region of interest" description="Disordered" evidence="1">
    <location>
        <begin position="121"/>
        <end position="143"/>
    </location>
</feature>
<sequence>MQRVSAFLPSWDKRNSNSSGSAASKPSGLFGWAGRNNNGNNNVNNNGGCSNSSSSNQNSNRNSNTSALNKSLARINVGAANGDRVQREAFWPSTLDMECVKAARILKSFCTDGYLAPVEGEPQIPAPASSSTSDSKSEPQTPIKVMKKIPKRIIQNAAGIAVFTCMRSGLWMTGSGGSGILIARKSDGTWSTPSGIMLHTPTLSFIIGVDVYDCVLVVTNLSALESITRARVTLGEDVTLRNGPSVTLDSDDVNFNWKTLDNTVLAYMKARGQHQAVNLQGCILTERGNENERFYGADVTQMDILAGNVARHVEETKPLFEVIKLAEGRTDYDKDVVELTAVQPAPGDAVIATPQSSSASPRPSFGIPKVDDPDPFGVLALEMAGLEIREAGTHPRPASSQFEITASPRSPTLAQLDRQSIDTSVSKSNRASVRSSNTIKSQVTDAGTQTDIGIGNTPETTPSPGQSDDSRDRPSVDRIPEVKEAEEVDYTAVDLTPLRHLSPQHSVDLLRPEQPAIPPRNRPKSGTASLTGHKTDPVAKAPADETEDGLEYDTNDADDEDDHDDSDEEPVVFEVAQVQPTQTKAIASRMIQAKGSVVTIPKRVPPPLPTRSPARNSRSAKSDMGVDNILALSPLRQAFSEADLRSEEEMTQKRQTDKNLAEIETSKPADLGQSLIQGGNNSTAEDANLQSVRTDESAQMTPSIDTALLLDGARHEKVELCEEVSTEQSGKNQALPQETPFKQSQSLRAEVTSAAQIPLPEEPDSQYSDIHGTDSEYGSVEEKETEDDDCFKTPQEPIDNSDSTTSKKHTSSVYTGLTEDRWSIDRSSLTTPTSDRPVSVAEYTTEEDTPKKMSRDEELGTEKQQDKMAVNKPLETRAEGSIASA</sequence>
<dbReference type="InterPro" id="IPR007461">
    <property type="entry name" value="Ysc84_actin-binding"/>
</dbReference>
<evidence type="ECO:0000313" key="3">
    <source>
        <dbReference type="EMBL" id="KAK2591784.1"/>
    </source>
</evidence>
<feature type="compositionally biased region" description="Low complexity" evidence="1">
    <location>
        <begin position="36"/>
        <end position="66"/>
    </location>
</feature>
<feature type="region of interest" description="Disordered" evidence="1">
    <location>
        <begin position="391"/>
        <end position="570"/>
    </location>
</feature>
<feature type="region of interest" description="Disordered" evidence="1">
    <location>
        <begin position="347"/>
        <end position="371"/>
    </location>
</feature>
<feature type="compositionally biased region" description="Polar residues" evidence="1">
    <location>
        <begin position="726"/>
        <end position="747"/>
    </location>
</feature>
<accession>A0AAJ0CHK8</accession>
<keyword evidence="4" id="KW-1185">Reference proteome</keyword>
<evidence type="ECO:0000256" key="1">
    <source>
        <dbReference type="SAM" id="MobiDB-lite"/>
    </source>
</evidence>
<feature type="compositionally biased region" description="Basic and acidic residues" evidence="1">
    <location>
        <begin position="468"/>
        <end position="485"/>
    </location>
</feature>
<gene>
    <name evidence="3" type="ORF">QQS21_010515</name>
</gene>
<reference evidence="3" key="1">
    <citation type="submission" date="2023-06" db="EMBL/GenBank/DDBJ databases">
        <title>Conoideocrella luteorostrata (Hypocreales: Clavicipitaceae), a potential biocontrol fungus for elongate hemlock scale in United States Christmas tree production areas.</title>
        <authorList>
            <person name="Barrett H."/>
            <person name="Lovett B."/>
            <person name="Macias A.M."/>
            <person name="Stajich J.E."/>
            <person name="Kasson M.T."/>
        </authorList>
    </citation>
    <scope>NUCLEOTIDE SEQUENCE</scope>
    <source>
        <strain evidence="3">ARSEF 14590</strain>
    </source>
</reference>
<feature type="region of interest" description="Disordered" evidence="1">
    <location>
        <begin position="597"/>
        <end position="627"/>
    </location>
</feature>
<dbReference type="GO" id="GO:0035091">
    <property type="term" value="F:phosphatidylinositol binding"/>
    <property type="evidence" value="ECO:0007669"/>
    <property type="project" value="TreeGrafter"/>
</dbReference>
<evidence type="ECO:0000313" key="4">
    <source>
        <dbReference type="Proteomes" id="UP001251528"/>
    </source>
</evidence>
<feature type="compositionally biased region" description="Polar residues" evidence="1">
    <location>
        <begin position="825"/>
        <end position="836"/>
    </location>
</feature>
<feature type="compositionally biased region" description="Polar residues" evidence="1">
    <location>
        <begin position="398"/>
        <end position="466"/>
    </location>
</feature>
<dbReference type="CDD" id="cd11524">
    <property type="entry name" value="SYLF"/>
    <property type="match status" value="1"/>
</dbReference>
<dbReference type="Pfam" id="PF04366">
    <property type="entry name" value="Ysc84"/>
    <property type="match status" value="1"/>
</dbReference>
<dbReference type="EMBL" id="JASWJB010000309">
    <property type="protein sequence ID" value="KAK2591784.1"/>
    <property type="molecule type" value="Genomic_DNA"/>
</dbReference>
<protein>
    <recommendedName>
        <fullName evidence="2">Ysc84 actin-binding domain-containing protein</fullName>
    </recommendedName>
</protein>
<feature type="compositionally biased region" description="Low complexity" evidence="1">
    <location>
        <begin position="16"/>
        <end position="28"/>
    </location>
</feature>
<feature type="region of interest" description="Disordered" evidence="1">
    <location>
        <begin position="641"/>
        <end position="700"/>
    </location>
</feature>
<feature type="domain" description="Ysc84 actin-binding" evidence="2">
    <location>
        <begin position="199"/>
        <end position="324"/>
    </location>
</feature>
<dbReference type="PANTHER" id="PTHR15629:SF8">
    <property type="entry name" value="DUF500 DOMAIN PROTEIN (AFU_ORTHOLOGUE AFUA_5G07310)"/>
    <property type="match status" value="1"/>
</dbReference>
<comment type="caution">
    <text evidence="3">The sequence shown here is derived from an EMBL/GenBank/DDBJ whole genome shotgun (WGS) entry which is preliminary data.</text>
</comment>
<proteinExistence type="predicted"/>
<feature type="compositionally biased region" description="Basic and acidic residues" evidence="1">
    <location>
        <begin position="642"/>
        <end position="667"/>
    </location>
</feature>
<name>A0AAJ0CHK8_9HYPO</name>
<dbReference type="Proteomes" id="UP001251528">
    <property type="component" value="Unassembled WGS sequence"/>
</dbReference>
<dbReference type="InterPro" id="IPR051702">
    <property type="entry name" value="SH3_domain_YSC84-like"/>
</dbReference>
<feature type="compositionally biased region" description="Basic and acidic residues" evidence="1">
    <location>
        <begin position="848"/>
        <end position="866"/>
    </location>
</feature>
<feature type="compositionally biased region" description="Polar residues" evidence="1">
    <location>
        <begin position="674"/>
        <end position="700"/>
    </location>
</feature>
<feature type="compositionally biased region" description="Acidic residues" evidence="1">
    <location>
        <begin position="544"/>
        <end position="570"/>
    </location>
</feature>
<organism evidence="3 4">
    <name type="scientific">Conoideocrella luteorostrata</name>
    <dbReference type="NCBI Taxonomy" id="1105319"/>
    <lineage>
        <taxon>Eukaryota</taxon>
        <taxon>Fungi</taxon>
        <taxon>Dikarya</taxon>
        <taxon>Ascomycota</taxon>
        <taxon>Pezizomycotina</taxon>
        <taxon>Sordariomycetes</taxon>
        <taxon>Hypocreomycetidae</taxon>
        <taxon>Hypocreales</taxon>
        <taxon>Clavicipitaceae</taxon>
        <taxon>Conoideocrella</taxon>
    </lineage>
</organism>
<dbReference type="PANTHER" id="PTHR15629">
    <property type="entry name" value="SH3YL1 PROTEIN"/>
    <property type="match status" value="1"/>
</dbReference>
<evidence type="ECO:0000259" key="2">
    <source>
        <dbReference type="Pfam" id="PF04366"/>
    </source>
</evidence>
<dbReference type="AlphaFoldDB" id="A0AAJ0CHK8"/>
<feature type="region of interest" description="Disordered" evidence="1">
    <location>
        <begin position="1"/>
        <end position="66"/>
    </location>
</feature>